<evidence type="ECO:0000259" key="7">
    <source>
        <dbReference type="PROSITE" id="PS50977"/>
    </source>
</evidence>
<evidence type="ECO:0000256" key="5">
    <source>
        <dbReference type="PROSITE-ProRule" id="PRU00335"/>
    </source>
</evidence>
<evidence type="ECO:0000256" key="6">
    <source>
        <dbReference type="SAM" id="MobiDB-lite"/>
    </source>
</evidence>
<name>A0ABU5EBP7_9PROT</name>
<evidence type="ECO:0000256" key="2">
    <source>
        <dbReference type="ARBA" id="ARBA00023015"/>
    </source>
</evidence>
<dbReference type="SUPFAM" id="SSF46689">
    <property type="entry name" value="Homeodomain-like"/>
    <property type="match status" value="1"/>
</dbReference>
<dbReference type="PANTHER" id="PTHR30055:SF234">
    <property type="entry name" value="HTH-TYPE TRANSCRIPTIONAL REGULATOR BETI"/>
    <property type="match status" value="1"/>
</dbReference>
<dbReference type="PROSITE" id="PS50977">
    <property type="entry name" value="HTH_TETR_2"/>
    <property type="match status" value="1"/>
</dbReference>
<evidence type="ECO:0000256" key="4">
    <source>
        <dbReference type="ARBA" id="ARBA00023163"/>
    </source>
</evidence>
<dbReference type="EMBL" id="JAXCLW010000003">
    <property type="protein sequence ID" value="MDY0883771.1"/>
    <property type="molecule type" value="Genomic_DNA"/>
</dbReference>
<sequence>MATAAKRTKTIIARRQDLITGTIKSIATIGYHNSTVQTICEAAGLSRGLIGHYFKGKDDLLLEAFRHQTAEADEDTKQAIRAVGTDPVQRLLAATSVTFMRSATSREHALVWLAFCGVVPWNSSMGELHAKLYRRYRSWIQRMMEQAAEERGIEIDAKRAALTYAQMVDGFWMGWIMDGEAYSLDEATEIVSDWVLNLFGEKPTSKRKATAIKAATDSVQGRIAKAAAEIDNDKQIAESADAAPSSATSTAERAKPRRKPTRT</sequence>
<dbReference type="Pfam" id="PF13977">
    <property type="entry name" value="TetR_C_6"/>
    <property type="match status" value="1"/>
</dbReference>
<feature type="compositionally biased region" description="Low complexity" evidence="6">
    <location>
        <begin position="237"/>
        <end position="251"/>
    </location>
</feature>
<dbReference type="Proteomes" id="UP001279642">
    <property type="component" value="Unassembled WGS sequence"/>
</dbReference>
<keyword evidence="9" id="KW-1185">Reference proteome</keyword>
<evidence type="ECO:0000313" key="9">
    <source>
        <dbReference type="Proteomes" id="UP001279642"/>
    </source>
</evidence>
<gene>
    <name evidence="8" type="ORF">SMD27_13035</name>
</gene>
<keyword evidence="3 5" id="KW-0238">DNA-binding</keyword>
<evidence type="ECO:0000256" key="3">
    <source>
        <dbReference type="ARBA" id="ARBA00023125"/>
    </source>
</evidence>
<dbReference type="InterPro" id="IPR009057">
    <property type="entry name" value="Homeodomain-like_sf"/>
</dbReference>
<dbReference type="Pfam" id="PF00440">
    <property type="entry name" value="TetR_N"/>
    <property type="match status" value="1"/>
</dbReference>
<keyword evidence="2" id="KW-0805">Transcription regulation</keyword>
<evidence type="ECO:0000313" key="8">
    <source>
        <dbReference type="EMBL" id="MDY0883771.1"/>
    </source>
</evidence>
<feature type="region of interest" description="Disordered" evidence="6">
    <location>
        <begin position="233"/>
        <end position="263"/>
    </location>
</feature>
<dbReference type="Gene3D" id="1.10.357.10">
    <property type="entry name" value="Tetracycline Repressor, domain 2"/>
    <property type="match status" value="1"/>
</dbReference>
<keyword evidence="4" id="KW-0804">Transcription</keyword>
<dbReference type="SUPFAM" id="SSF48498">
    <property type="entry name" value="Tetracyclin repressor-like, C-terminal domain"/>
    <property type="match status" value="1"/>
</dbReference>
<reference evidence="8 9" key="1">
    <citation type="journal article" date="2016" name="Antonie Van Leeuwenhoek">
        <title>Dongia soli sp. nov., isolated from soil from Dokdo, Korea.</title>
        <authorList>
            <person name="Kim D.U."/>
            <person name="Lee H."/>
            <person name="Kim H."/>
            <person name="Kim S.G."/>
            <person name="Ka J.O."/>
        </authorList>
    </citation>
    <scope>NUCLEOTIDE SEQUENCE [LARGE SCALE GENOMIC DNA]</scope>
    <source>
        <strain evidence="8 9">D78</strain>
    </source>
</reference>
<organism evidence="8 9">
    <name type="scientific">Dongia soli</name>
    <dbReference type="NCBI Taxonomy" id="600628"/>
    <lineage>
        <taxon>Bacteria</taxon>
        <taxon>Pseudomonadati</taxon>
        <taxon>Pseudomonadota</taxon>
        <taxon>Alphaproteobacteria</taxon>
        <taxon>Rhodospirillales</taxon>
        <taxon>Dongiaceae</taxon>
        <taxon>Dongia</taxon>
    </lineage>
</organism>
<dbReference type="InterPro" id="IPR039538">
    <property type="entry name" value="BetI_C"/>
</dbReference>
<proteinExistence type="predicted"/>
<dbReference type="RefSeq" id="WP_320508838.1">
    <property type="nucleotide sequence ID" value="NZ_JAXCLW010000003.1"/>
</dbReference>
<feature type="DNA-binding region" description="H-T-H motif" evidence="5">
    <location>
        <begin position="35"/>
        <end position="54"/>
    </location>
</feature>
<dbReference type="InterPro" id="IPR050109">
    <property type="entry name" value="HTH-type_TetR-like_transc_reg"/>
</dbReference>
<evidence type="ECO:0000256" key="1">
    <source>
        <dbReference type="ARBA" id="ARBA00022491"/>
    </source>
</evidence>
<protein>
    <submittedName>
        <fullName evidence="8">TetR family transcriptional regulator C-terminal domain-containing protein</fullName>
    </submittedName>
</protein>
<comment type="caution">
    <text evidence="8">The sequence shown here is derived from an EMBL/GenBank/DDBJ whole genome shotgun (WGS) entry which is preliminary data.</text>
</comment>
<keyword evidence="1" id="KW-0678">Repressor</keyword>
<feature type="domain" description="HTH tetR-type" evidence="7">
    <location>
        <begin position="12"/>
        <end position="72"/>
    </location>
</feature>
<accession>A0ABU5EBP7</accession>
<dbReference type="InterPro" id="IPR036271">
    <property type="entry name" value="Tet_transcr_reg_TetR-rel_C_sf"/>
</dbReference>
<dbReference type="InterPro" id="IPR001647">
    <property type="entry name" value="HTH_TetR"/>
</dbReference>
<dbReference type="PANTHER" id="PTHR30055">
    <property type="entry name" value="HTH-TYPE TRANSCRIPTIONAL REGULATOR RUTR"/>
    <property type="match status" value="1"/>
</dbReference>